<reference evidence="1 2" key="1">
    <citation type="submission" date="2019-11" db="EMBL/GenBank/DDBJ databases">
        <title>Gracilibacillus salitolerans sp. nov., a moderate halophile isolated from a saline soil in northwest China.</title>
        <authorList>
            <person name="Gan L."/>
        </authorList>
    </citation>
    <scope>NUCLEOTIDE SEQUENCE [LARGE SCALE GENOMIC DNA]</scope>
    <source>
        <strain evidence="1 2">SCU50</strain>
    </source>
</reference>
<gene>
    <name evidence="1" type="ORF">GI584_09740</name>
</gene>
<evidence type="ECO:0000313" key="2">
    <source>
        <dbReference type="Proteomes" id="UP000339690"/>
    </source>
</evidence>
<evidence type="ECO:0000313" key="1">
    <source>
        <dbReference type="EMBL" id="QGH34286.1"/>
    </source>
</evidence>
<dbReference type="EMBL" id="CP045915">
    <property type="protein sequence ID" value="QGH34286.1"/>
    <property type="molecule type" value="Genomic_DNA"/>
</dbReference>
<protein>
    <recommendedName>
        <fullName evidence="3">Transposase</fullName>
    </recommendedName>
</protein>
<dbReference type="AlphaFoldDB" id="A0A5Q2THS0"/>
<accession>A0A5Q2THS0</accession>
<keyword evidence="2" id="KW-1185">Reference proteome</keyword>
<dbReference type="KEGG" id="grc:GI584_09740"/>
<evidence type="ECO:0008006" key="3">
    <source>
        <dbReference type="Google" id="ProtNLM"/>
    </source>
</evidence>
<sequence>MIVGSVVGNILNLAFNPNKQMKTIVSDLTYVRVHHTLHYICLIIDLYNREIIVTVLDPINWHPL</sequence>
<organism evidence="1 2">
    <name type="scientific">Gracilibacillus salitolerans</name>
    <dbReference type="NCBI Taxonomy" id="2663022"/>
    <lineage>
        <taxon>Bacteria</taxon>
        <taxon>Bacillati</taxon>
        <taxon>Bacillota</taxon>
        <taxon>Bacilli</taxon>
        <taxon>Bacillales</taxon>
        <taxon>Bacillaceae</taxon>
        <taxon>Gracilibacillus</taxon>
    </lineage>
</organism>
<name>A0A5Q2THS0_9BACI</name>
<dbReference type="Proteomes" id="UP000339690">
    <property type="component" value="Chromosome"/>
</dbReference>
<proteinExistence type="predicted"/>